<proteinExistence type="predicted"/>
<keyword evidence="5" id="KW-0966">Cell projection</keyword>
<evidence type="ECO:0000256" key="5">
    <source>
        <dbReference type="ARBA" id="ARBA00023273"/>
    </source>
</evidence>
<dbReference type="GO" id="GO:0035082">
    <property type="term" value="P:axoneme assembly"/>
    <property type="evidence" value="ECO:0007669"/>
    <property type="project" value="TreeGrafter"/>
</dbReference>
<dbReference type="EMBL" id="CABPRJ010002387">
    <property type="protein sequence ID" value="VVC44774.1"/>
    <property type="molecule type" value="Genomic_DNA"/>
</dbReference>
<sequence length="655" mass="76584">MSKKNHLLKISSDPGWKMLSDVKTSSTVNHKIKSSIKTQSRKMSVSSELANYLKIKEDNGNISLYTHIQALLDLFIFQNPLRPIEYFEYYSEQLKQYYQRPRRNPDLDFLNNIELNVCNKLTDIYKDTGGEKKEDTTNNFLEYKEELQYEVENEYEENVVKKTNEFDRIVIQDLSKINYLFNKVGCGITNDEAYLIGITINQMSNQDKFKNIRYWGKIFGLKHNYYVLECELQKKELEYKLMILNSLLKNNINNFMDVYENVYEHEEGSMMGIYEQDEEMSKIKLSASRTTSNSMVNESSFVKSGFQDSNLCIPSFAEESDVDDYEMYGFGTNKKSYFVTNQLFDEWVELPLLKPHHIIQSRNINQYFVGDLDAPVKSYPLFRGLEKHYLRAQIARITAVTQISPRDYFIIDHQHRKSNNWTGLSSFQAKVLSQKWNHDYIENINYQPLSVYALLNPTNWVHHTPLITEEGVTRAWAKLRKSQNDYETVKEYVNEETYEMTASIDSVTEVPDPLIPLSEDVYADKVPPWKFETINQFDGTATHASVKSILWPGAFAVACESLVDYTYCGWGQKWQANGFRTPVVLCDEFQAELLVNPATMTEAKDPTYEDEQLFYSKIQQLQEELKKKRKAITHLTVYDVNEEDEERVLTSHDYD</sequence>
<dbReference type="Pfam" id="PF04712">
    <property type="entry name" value="Radial_spoke"/>
    <property type="match status" value="1"/>
</dbReference>
<keyword evidence="4" id="KW-0206">Cytoskeleton</keyword>
<dbReference type="AlphaFoldDB" id="A0A5E4NIG2"/>
<evidence type="ECO:0000313" key="6">
    <source>
        <dbReference type="EMBL" id="VVC44774.1"/>
    </source>
</evidence>
<evidence type="ECO:0000256" key="4">
    <source>
        <dbReference type="ARBA" id="ARBA00023212"/>
    </source>
</evidence>
<name>A0A5E4NIG2_9HEMI</name>
<evidence type="ECO:0000313" key="7">
    <source>
        <dbReference type="Proteomes" id="UP000325440"/>
    </source>
</evidence>
<reference evidence="6 7" key="1">
    <citation type="submission" date="2019-08" db="EMBL/GenBank/DDBJ databases">
        <authorList>
            <person name="Alioto T."/>
            <person name="Alioto T."/>
            <person name="Gomez Garrido J."/>
        </authorList>
    </citation>
    <scope>NUCLEOTIDE SEQUENCE [LARGE SCALE GENOMIC DNA]</scope>
</reference>
<dbReference type="GO" id="GO:0001534">
    <property type="term" value="C:radial spoke"/>
    <property type="evidence" value="ECO:0007669"/>
    <property type="project" value="InterPro"/>
</dbReference>
<dbReference type="Proteomes" id="UP000325440">
    <property type="component" value="Unassembled WGS sequence"/>
</dbReference>
<protein>
    <submittedName>
        <fullName evidence="6">Radial spokehead-like protein</fullName>
    </submittedName>
</protein>
<dbReference type="GO" id="GO:0060294">
    <property type="term" value="P:cilium movement involved in cell motility"/>
    <property type="evidence" value="ECO:0007669"/>
    <property type="project" value="InterPro"/>
</dbReference>
<gene>
    <name evidence="6" type="ORF">CINCED_3A001427</name>
</gene>
<keyword evidence="2" id="KW-0963">Cytoplasm</keyword>
<evidence type="ECO:0000256" key="3">
    <source>
        <dbReference type="ARBA" id="ARBA00023069"/>
    </source>
</evidence>
<comment type="subcellular location">
    <subcellularLocation>
        <location evidence="1">Cytoplasm</location>
        <location evidence="1">Cytoskeleton</location>
        <location evidence="1">Cilium axoneme</location>
    </subcellularLocation>
</comment>
<evidence type="ECO:0000256" key="2">
    <source>
        <dbReference type="ARBA" id="ARBA00022490"/>
    </source>
</evidence>
<evidence type="ECO:0000256" key="1">
    <source>
        <dbReference type="ARBA" id="ARBA00004430"/>
    </source>
</evidence>
<accession>A0A5E4NIG2</accession>
<dbReference type="PANTHER" id="PTHR13159:SF0">
    <property type="entry name" value="RADIAL SPOKE HEAD 6 HOMOLOG A"/>
    <property type="match status" value="1"/>
</dbReference>
<dbReference type="PANTHER" id="PTHR13159">
    <property type="entry name" value="RADIAL SPOKEHEAD-RELATED"/>
    <property type="match status" value="1"/>
</dbReference>
<keyword evidence="3" id="KW-0969">Cilium</keyword>
<organism evidence="6 7">
    <name type="scientific">Cinara cedri</name>
    <dbReference type="NCBI Taxonomy" id="506608"/>
    <lineage>
        <taxon>Eukaryota</taxon>
        <taxon>Metazoa</taxon>
        <taxon>Ecdysozoa</taxon>
        <taxon>Arthropoda</taxon>
        <taxon>Hexapoda</taxon>
        <taxon>Insecta</taxon>
        <taxon>Pterygota</taxon>
        <taxon>Neoptera</taxon>
        <taxon>Paraneoptera</taxon>
        <taxon>Hemiptera</taxon>
        <taxon>Sternorrhyncha</taxon>
        <taxon>Aphidomorpha</taxon>
        <taxon>Aphidoidea</taxon>
        <taxon>Aphididae</taxon>
        <taxon>Lachninae</taxon>
        <taxon>Cinara</taxon>
    </lineage>
</organism>
<dbReference type="InterPro" id="IPR006802">
    <property type="entry name" value="Radial_spoke"/>
</dbReference>
<dbReference type="OrthoDB" id="272202at2759"/>
<keyword evidence="7" id="KW-1185">Reference proteome</keyword>